<evidence type="ECO:0000256" key="1">
    <source>
        <dbReference type="ARBA" id="ARBA00007118"/>
    </source>
</evidence>
<evidence type="ECO:0000259" key="3">
    <source>
        <dbReference type="Pfam" id="PF00881"/>
    </source>
</evidence>
<evidence type="ECO:0000256" key="2">
    <source>
        <dbReference type="ARBA" id="ARBA00023002"/>
    </source>
</evidence>
<keyword evidence="2" id="KW-0560">Oxidoreductase</keyword>
<dbReference type="InterPro" id="IPR000415">
    <property type="entry name" value="Nitroreductase-like"/>
</dbReference>
<comment type="caution">
    <text evidence="4">The sequence shown here is derived from an EMBL/GenBank/DDBJ whole genome shotgun (WGS) entry which is preliminary data.</text>
</comment>
<dbReference type="Gene3D" id="3.40.109.10">
    <property type="entry name" value="NADH Oxidase"/>
    <property type="match status" value="1"/>
</dbReference>
<name>A0A7C5L6A8_CALS0</name>
<proteinExistence type="inferred from homology"/>
<dbReference type="GO" id="GO:0016491">
    <property type="term" value="F:oxidoreductase activity"/>
    <property type="evidence" value="ECO:0007669"/>
    <property type="project" value="UniProtKB-KW"/>
</dbReference>
<dbReference type="Pfam" id="PF00881">
    <property type="entry name" value="Nitroreductase"/>
    <property type="match status" value="2"/>
</dbReference>
<comment type="similarity">
    <text evidence="1">Belongs to the nitroreductase family.</text>
</comment>
<evidence type="ECO:0000313" key="4">
    <source>
        <dbReference type="EMBL" id="HHK67617.1"/>
    </source>
</evidence>
<dbReference type="AlphaFoldDB" id="A0A7C5L6A8"/>
<dbReference type="PANTHER" id="PTHR43673">
    <property type="entry name" value="NAD(P)H NITROREDUCTASE YDGI-RELATED"/>
    <property type="match status" value="1"/>
</dbReference>
<organism evidence="4">
    <name type="scientific">Caldiarchaeum subterraneum</name>
    <dbReference type="NCBI Taxonomy" id="311458"/>
    <lineage>
        <taxon>Archaea</taxon>
        <taxon>Nitrososphaerota</taxon>
        <taxon>Candidatus Caldarchaeales</taxon>
        <taxon>Candidatus Caldarchaeaceae</taxon>
        <taxon>Candidatus Caldarchaeum</taxon>
    </lineage>
</organism>
<gene>
    <name evidence="4" type="ORF">ENM11_00475</name>
</gene>
<reference evidence="4" key="1">
    <citation type="journal article" date="2020" name="mSystems">
        <title>Genome- and Community-Level Interaction Insights into Carbon Utilization and Element Cycling Functions of Hydrothermarchaeota in Hydrothermal Sediment.</title>
        <authorList>
            <person name="Zhou Z."/>
            <person name="Liu Y."/>
            <person name="Xu W."/>
            <person name="Pan J."/>
            <person name="Luo Z.H."/>
            <person name="Li M."/>
        </authorList>
    </citation>
    <scope>NUCLEOTIDE SEQUENCE [LARGE SCALE GENOMIC DNA]</scope>
    <source>
        <strain evidence="4">SpSt-1056</strain>
    </source>
</reference>
<feature type="domain" description="Nitroreductase" evidence="3">
    <location>
        <begin position="81"/>
        <end position="140"/>
    </location>
</feature>
<protein>
    <submittedName>
        <fullName evidence="4">Nitroreductase</fullName>
    </submittedName>
</protein>
<dbReference type="CDD" id="cd02062">
    <property type="entry name" value="Nitro_FMN_reductase"/>
    <property type="match status" value="1"/>
</dbReference>
<accession>A0A7C5L6A8</accession>
<dbReference type="PANTHER" id="PTHR43673:SF10">
    <property type="entry name" value="NADH DEHYDROGENASE_NAD(P)H NITROREDUCTASE XCC3605-RELATED"/>
    <property type="match status" value="1"/>
</dbReference>
<sequence length="170" mass="19452">MDVFEAIRTRLELKEYDPRPIPAEVVREIFEAARLSPSGLNSQHWRFILVDKREDLNTLAEISTTGKWVSQCSCAVIVLTSPKYPWHLIDAGRVITNMQLAAWNRGVGSRIYTGYNEKAMREKFAIPSDYHIACVVGFGYPKRKVIGRKNRQPLETFVSHGRMGQPTIFQ</sequence>
<dbReference type="EMBL" id="DRWN01000007">
    <property type="protein sequence ID" value="HHK67617.1"/>
    <property type="molecule type" value="Genomic_DNA"/>
</dbReference>
<feature type="domain" description="Nitroreductase" evidence="3">
    <location>
        <begin position="8"/>
        <end position="61"/>
    </location>
</feature>
<dbReference type="InterPro" id="IPR029479">
    <property type="entry name" value="Nitroreductase"/>
</dbReference>
<dbReference type="SUPFAM" id="SSF55469">
    <property type="entry name" value="FMN-dependent nitroreductase-like"/>
    <property type="match status" value="1"/>
</dbReference>